<dbReference type="PANTHER" id="PTHR46652">
    <property type="entry name" value="LEUCINE-RICH REPEAT AND IQ DOMAIN-CONTAINING PROTEIN 1-RELATED"/>
    <property type="match status" value="1"/>
</dbReference>
<dbReference type="AlphaFoldDB" id="Q3AS68"/>
<evidence type="ECO:0000256" key="2">
    <source>
        <dbReference type="ARBA" id="ARBA00022737"/>
    </source>
</evidence>
<dbReference type="STRING" id="340177.Cag_0892"/>
<keyword evidence="1" id="KW-0433">Leucine-rich repeat</keyword>
<evidence type="ECO:0000313" key="3">
    <source>
        <dbReference type="EMBL" id="ABB28157.1"/>
    </source>
</evidence>
<dbReference type="eggNOG" id="COG4886">
    <property type="taxonomic scope" value="Bacteria"/>
</dbReference>
<proteinExistence type="predicted"/>
<dbReference type="PANTHER" id="PTHR46652:SF3">
    <property type="entry name" value="LEUCINE-RICH REPEAT-CONTAINING PROTEIN 9"/>
    <property type="match status" value="1"/>
</dbReference>
<dbReference type="Pfam" id="PF12799">
    <property type="entry name" value="LRR_4"/>
    <property type="match status" value="2"/>
</dbReference>
<organism evidence="3">
    <name type="scientific">Chlorobium chlorochromatii (strain CaD3)</name>
    <dbReference type="NCBI Taxonomy" id="340177"/>
    <lineage>
        <taxon>Bacteria</taxon>
        <taxon>Pseudomonadati</taxon>
        <taxon>Chlorobiota</taxon>
        <taxon>Chlorobiia</taxon>
        <taxon>Chlorobiales</taxon>
        <taxon>Chlorobiaceae</taxon>
        <taxon>Chlorobium/Pelodictyon group</taxon>
        <taxon>Chlorobium</taxon>
    </lineage>
</organism>
<dbReference type="InterPro" id="IPR025875">
    <property type="entry name" value="Leu-rich_rpt_4"/>
</dbReference>
<dbReference type="EMBL" id="CP000108">
    <property type="protein sequence ID" value="ABB28157.1"/>
    <property type="molecule type" value="Genomic_DNA"/>
</dbReference>
<dbReference type="InterPro" id="IPR050836">
    <property type="entry name" value="SDS22/Internalin_LRR"/>
</dbReference>
<keyword evidence="2" id="KW-0677">Repeat</keyword>
<gene>
    <name evidence="3" type="ordered locus">Cag_0892</name>
</gene>
<sequence length="467" mass="53132">MALRLFFSIFKELKSSAVPQSPLVPLSSDGIFWYQKALLPIAIKKMEVRQSTNQLVISPTLNALLIVEQHTYNQCPVCGFPLSMNSAICPRCGNDILEDISSLDQQSLERYHKHLENKKAEWYARCLTDQITGGDNPPLSAEHQECPAGRQKPHALFNSDDELAFFTSLNRADILRDTNLRKKWWQSITADWQDVVRFTLKINHDPSDSDLLAFFDSTNLRCDDRRIHSLLPIRVLEKLQQLRCDESPIESLEPLAHLTLLQRLYAFDCDFTSLEPLRNLTHLKLLWISSTEITSLEPISNLINLEELYCSETDITDLEPLRKLINLEKLSCYKTSITSLEPLAELENLIELGINHSDINDLTPLAGLINLEYLRCSKTAISSLEPLRNMVELRELSIAHTNVDSLEGLQGLENLEELDITNTLVSSIEPLMGLEYIEKLELSVGTIPDEELERFVELHPDCNVVAK</sequence>
<evidence type="ECO:0000256" key="1">
    <source>
        <dbReference type="ARBA" id="ARBA00022614"/>
    </source>
</evidence>
<dbReference type="KEGG" id="cch:Cag_0892"/>
<protein>
    <submittedName>
        <fullName evidence="3">Internalin-related protein</fullName>
    </submittedName>
</protein>
<reference evidence="3" key="1">
    <citation type="submission" date="2005-08" db="EMBL/GenBank/DDBJ databases">
        <title>Complete sequence of Chlorobium chlorochromatii CaD3.</title>
        <authorList>
            <person name="Copeland A."/>
            <person name="Lucas S."/>
            <person name="Lapidus A."/>
            <person name="Barry K."/>
            <person name="Detter J.C."/>
            <person name="Glavina T."/>
            <person name="Hammon N."/>
            <person name="Israni S."/>
            <person name="Pitluck S."/>
            <person name="Bryant D."/>
            <person name="Schmutz J."/>
            <person name="Larimer F."/>
            <person name="Land M."/>
            <person name="Kyrpides N."/>
            <person name="Ivanova N."/>
            <person name="Richardson P."/>
        </authorList>
    </citation>
    <scope>NUCLEOTIDE SEQUENCE [LARGE SCALE GENOMIC DNA]</scope>
    <source>
        <strain evidence="3">CaD3</strain>
    </source>
</reference>
<dbReference type="HOGENOM" id="CLU_690478_0_0_10"/>
<dbReference type="InterPro" id="IPR032675">
    <property type="entry name" value="LRR_dom_sf"/>
</dbReference>
<dbReference type="Gene3D" id="3.80.10.10">
    <property type="entry name" value="Ribonuclease Inhibitor"/>
    <property type="match status" value="1"/>
</dbReference>
<dbReference type="SMART" id="SM00365">
    <property type="entry name" value="LRR_SD22"/>
    <property type="match status" value="4"/>
</dbReference>
<dbReference type="SUPFAM" id="SSF52058">
    <property type="entry name" value="L domain-like"/>
    <property type="match status" value="1"/>
</dbReference>
<name>Q3AS68_CHLCH</name>
<accession>Q3AS68</accession>